<keyword evidence="2" id="KW-1185">Reference proteome</keyword>
<dbReference type="Proteomes" id="UP000199729">
    <property type="component" value="Chromosome"/>
</dbReference>
<dbReference type="KEGG" id="vff:VITFI_CDS1014"/>
<evidence type="ECO:0000313" key="2">
    <source>
        <dbReference type="Proteomes" id="UP000199729"/>
    </source>
</evidence>
<organism evidence="1 2">
    <name type="scientific">Vitreoscilla filiformis</name>
    <dbReference type="NCBI Taxonomy" id="63"/>
    <lineage>
        <taxon>Bacteria</taxon>
        <taxon>Pseudomonadati</taxon>
        <taxon>Pseudomonadota</taxon>
        <taxon>Betaproteobacteria</taxon>
        <taxon>Neisseriales</taxon>
        <taxon>Neisseriaceae</taxon>
        <taxon>Vitreoscilla</taxon>
    </lineage>
</organism>
<dbReference type="EMBL" id="CP022423">
    <property type="protein sequence ID" value="ASM76792.1"/>
    <property type="molecule type" value="Genomic_DNA"/>
</dbReference>
<gene>
    <name evidence="1" type="ORF">VITFI_CDS1014</name>
</gene>
<evidence type="ECO:0000313" key="1">
    <source>
        <dbReference type="EMBL" id="ASM76792.1"/>
    </source>
</evidence>
<dbReference type="AlphaFoldDB" id="A0A221KCN7"/>
<sequence length="89" mass="9755">MGEQNAQTAPTTMVAIQIDDAGDGRGCGIKRRCLGDRLIRVSTAVLVVAEMRLLTGFMRAVRCHRRPTGLDWQQHKQEETKPATHGAAV</sequence>
<reference evidence="1 2" key="1">
    <citation type="submission" date="2017-07" db="EMBL/GenBank/DDBJ databases">
        <title>Complete Genome Sequence of the cosmetic ferment Vitreoscilla filiformis (ATCC15551).</title>
        <authorList>
            <person name="Contreras S."/>
            <person name="Sagory-Zalkind P."/>
            <person name="Blanquart H."/>
            <person name="Iltis A."/>
            <person name="Morand S.C."/>
        </authorList>
    </citation>
    <scope>NUCLEOTIDE SEQUENCE [LARGE SCALE GENOMIC DNA]</scope>
    <source>
        <strain evidence="1 2">ATCC 15551</strain>
    </source>
</reference>
<protein>
    <submittedName>
        <fullName evidence="1">Uncharacterized protein</fullName>
    </submittedName>
</protein>
<accession>A0A221KCN7</accession>
<proteinExistence type="predicted"/>
<name>A0A221KCN7_VITFI</name>